<evidence type="ECO:0000313" key="2">
    <source>
        <dbReference type="EMBL" id="KAK7028143.1"/>
    </source>
</evidence>
<dbReference type="AlphaFoldDB" id="A0AAW0BPV0"/>
<keyword evidence="1" id="KW-1133">Transmembrane helix</keyword>
<name>A0AAW0BPV0_9AGAR</name>
<keyword evidence="1" id="KW-0812">Transmembrane</keyword>
<reference evidence="2 3" key="1">
    <citation type="submission" date="2024-01" db="EMBL/GenBank/DDBJ databases">
        <title>A draft genome for a cacao thread blight-causing isolate of Paramarasmius palmivorus.</title>
        <authorList>
            <person name="Baruah I.K."/>
            <person name="Bukari Y."/>
            <person name="Amoako-Attah I."/>
            <person name="Meinhardt L.W."/>
            <person name="Bailey B.A."/>
            <person name="Cohen S.P."/>
        </authorList>
    </citation>
    <scope>NUCLEOTIDE SEQUENCE [LARGE SCALE GENOMIC DNA]</scope>
    <source>
        <strain evidence="2 3">GH-12</strain>
    </source>
</reference>
<comment type="caution">
    <text evidence="2">The sequence shown here is derived from an EMBL/GenBank/DDBJ whole genome shotgun (WGS) entry which is preliminary data.</text>
</comment>
<proteinExistence type="predicted"/>
<keyword evidence="3" id="KW-1185">Reference proteome</keyword>
<sequence length="191" mass="21611">MRPLPKPLLSFTNLPSSPPKDLSANLDDERKPRKWYHYLPLCGTIILILAPHPSLLYFLVNHHLKTLDDPIRFSIHLIVTYTLTFLTFTSLIICVARDPGPVSVSENAQDDNDEMGLTDALLAGGADDEDFNSPTKWCRKCWAPKPERTHHYHCLGPAEFNIVFQTTTALGWVPDVSDIEHIRPSFTFFVA</sequence>
<protein>
    <submittedName>
        <fullName evidence="2">Palmitoyltransferase for Vac8p</fullName>
        <ecNumber evidence="2">2.3.1.225</ecNumber>
    </submittedName>
</protein>
<keyword evidence="2" id="KW-0012">Acyltransferase</keyword>
<evidence type="ECO:0000313" key="3">
    <source>
        <dbReference type="Proteomes" id="UP001383192"/>
    </source>
</evidence>
<keyword evidence="2" id="KW-0808">Transferase</keyword>
<gene>
    <name evidence="2" type="primary">PFA3</name>
    <name evidence="2" type="ORF">VNI00_014958</name>
</gene>
<dbReference type="EC" id="2.3.1.225" evidence="2"/>
<dbReference type="GO" id="GO:0019706">
    <property type="term" value="F:protein-cysteine S-palmitoyltransferase activity"/>
    <property type="evidence" value="ECO:0007669"/>
    <property type="project" value="UniProtKB-EC"/>
</dbReference>
<organism evidence="2 3">
    <name type="scientific">Paramarasmius palmivorus</name>
    <dbReference type="NCBI Taxonomy" id="297713"/>
    <lineage>
        <taxon>Eukaryota</taxon>
        <taxon>Fungi</taxon>
        <taxon>Dikarya</taxon>
        <taxon>Basidiomycota</taxon>
        <taxon>Agaricomycotina</taxon>
        <taxon>Agaricomycetes</taxon>
        <taxon>Agaricomycetidae</taxon>
        <taxon>Agaricales</taxon>
        <taxon>Marasmiineae</taxon>
        <taxon>Marasmiaceae</taxon>
        <taxon>Paramarasmius</taxon>
    </lineage>
</organism>
<accession>A0AAW0BPV0</accession>
<keyword evidence="1" id="KW-0472">Membrane</keyword>
<feature type="transmembrane region" description="Helical" evidence="1">
    <location>
        <begin position="71"/>
        <end position="96"/>
    </location>
</feature>
<dbReference type="Proteomes" id="UP001383192">
    <property type="component" value="Unassembled WGS sequence"/>
</dbReference>
<dbReference type="EMBL" id="JAYKXP010000090">
    <property type="protein sequence ID" value="KAK7028143.1"/>
    <property type="molecule type" value="Genomic_DNA"/>
</dbReference>
<evidence type="ECO:0000256" key="1">
    <source>
        <dbReference type="SAM" id="Phobius"/>
    </source>
</evidence>
<feature type="transmembrane region" description="Helical" evidence="1">
    <location>
        <begin position="38"/>
        <end position="59"/>
    </location>
</feature>